<comment type="caution">
    <text evidence="3">The sequence shown here is derived from an EMBL/GenBank/DDBJ whole genome shotgun (WGS) entry which is preliminary data.</text>
</comment>
<dbReference type="EMBL" id="ABID01000005">
    <property type="protein sequence ID" value="EDQ04005.1"/>
    <property type="molecule type" value="Genomic_DNA"/>
</dbReference>
<evidence type="ECO:0000256" key="1">
    <source>
        <dbReference type="SAM" id="Phobius"/>
    </source>
</evidence>
<feature type="transmembrane region" description="Helical" evidence="1">
    <location>
        <begin position="370"/>
        <end position="391"/>
    </location>
</feature>
<keyword evidence="1" id="KW-0472">Membrane</keyword>
<feature type="domain" description="Mechanosensitive ion channel MscS" evidence="2">
    <location>
        <begin position="419"/>
        <end position="484"/>
    </location>
</feature>
<dbReference type="Gene3D" id="1.10.287.1260">
    <property type="match status" value="1"/>
</dbReference>
<keyword evidence="1" id="KW-0812">Transmembrane</keyword>
<dbReference type="PANTHER" id="PTHR30566">
    <property type="entry name" value="YNAI-RELATED MECHANOSENSITIVE ION CHANNEL"/>
    <property type="match status" value="1"/>
</dbReference>
<dbReference type="Pfam" id="PF00924">
    <property type="entry name" value="MS_channel_2nd"/>
    <property type="match status" value="1"/>
</dbReference>
<feature type="transmembrane region" description="Helical" evidence="1">
    <location>
        <begin position="243"/>
        <end position="268"/>
    </location>
</feature>
<gene>
    <name evidence="3" type="ORF">OIHEL45_11745</name>
</gene>
<dbReference type="PANTHER" id="PTHR30566:SF25">
    <property type="entry name" value="INNER MEMBRANE PROTEIN"/>
    <property type="match status" value="1"/>
</dbReference>
<protein>
    <submittedName>
        <fullName evidence="3">MscS Mechanosensitive ion channel</fullName>
    </submittedName>
</protein>
<feature type="transmembrane region" description="Helical" evidence="1">
    <location>
        <begin position="289"/>
        <end position="314"/>
    </location>
</feature>
<reference evidence="3 4" key="1">
    <citation type="submission" date="2007-11" db="EMBL/GenBank/DDBJ databases">
        <authorList>
            <person name="Wagner-Dobler I."/>
            <person name="Ferriera S."/>
            <person name="Johnson J."/>
            <person name="Kravitz S."/>
            <person name="Beeson K."/>
            <person name="Sutton G."/>
            <person name="Rogers Y.-H."/>
            <person name="Friedman R."/>
            <person name="Frazier M."/>
            <person name="Venter J.C."/>
        </authorList>
    </citation>
    <scope>NUCLEOTIDE SEQUENCE [LARGE SCALE GENOMIC DNA]</scope>
    <source>
        <strain evidence="3 4">HEL-45</strain>
    </source>
</reference>
<keyword evidence="1" id="KW-1133">Transmembrane helix</keyword>
<evidence type="ECO:0000313" key="4">
    <source>
        <dbReference type="Proteomes" id="UP000003257"/>
    </source>
</evidence>
<keyword evidence="4" id="KW-1185">Reference proteome</keyword>
<dbReference type="SUPFAM" id="SSF50182">
    <property type="entry name" value="Sm-like ribonucleoproteins"/>
    <property type="match status" value="1"/>
</dbReference>
<name>A0ABM9X3D1_9RHOB</name>
<dbReference type="InterPro" id="IPR010920">
    <property type="entry name" value="LSM_dom_sf"/>
</dbReference>
<evidence type="ECO:0000313" key="3">
    <source>
        <dbReference type="EMBL" id="EDQ04005.1"/>
    </source>
</evidence>
<feature type="transmembrane region" description="Helical" evidence="1">
    <location>
        <begin position="43"/>
        <end position="63"/>
    </location>
</feature>
<dbReference type="Proteomes" id="UP000003257">
    <property type="component" value="Unassembled WGS sequence"/>
</dbReference>
<evidence type="ECO:0000259" key="2">
    <source>
        <dbReference type="Pfam" id="PF00924"/>
    </source>
</evidence>
<accession>A0ABM9X3D1</accession>
<sequence>MAPRLIASIRGLHHLAALNCENPRYIALSMQWIALLPRAFASVFPRLVGAFVLGLALFLGAAVGQAQEGWFETTELNPGLPPPPETLDRGTPMAALESFIYLTDNGHYSSAAHILDLSDLPQGDQAAIGAERAFQLSVLMERKVVVPWGKLADRPDGWLSGSAENNDTGRVRRSLLIDRLELGGHEVPLRLNRIKPGKDAEPVWVFSRQSTDNIPHLHAQYGPTDLETMLPDWLRIRAFWGMYLWEVLFLPLLLVGALTAGWFAFGIMRRLGEVAKRRWMRFVLRSFRWPAAIALCAAIIGTATSRVLVVSGFIDAVLSPILLIAYVTAGTLAIVFTFDEIFDRISPNNAYELADPMNAHMRSIATTIAAARKGVIVIAVLVASGVILVSSNADNTIGLSLLASAGAVTIVLGFAAREVLGNILASIQIALNRSARIGDQLIFEGHFCTVERIHFTYVQLLNWNGTRLIVPVSYFVSDAFENWSIEDHAMIRPIILTLSQNADVAALRRVFFDLLARENPDDVKPMDKAKVHVLEQDAFGIKVRFELPTDNAATFWDIECRVREELLAAAAKMEREDNIRMLPPAPADMGKP</sequence>
<dbReference type="InterPro" id="IPR006685">
    <property type="entry name" value="MscS_channel_2nd"/>
</dbReference>
<feature type="transmembrane region" description="Helical" evidence="1">
    <location>
        <begin position="397"/>
        <end position="416"/>
    </location>
</feature>
<feature type="transmembrane region" description="Helical" evidence="1">
    <location>
        <begin position="320"/>
        <end position="338"/>
    </location>
</feature>
<organism evidence="3 4">
    <name type="scientific">Sulfitobacter indolifex HEL-45</name>
    <dbReference type="NCBI Taxonomy" id="391624"/>
    <lineage>
        <taxon>Bacteria</taxon>
        <taxon>Pseudomonadati</taxon>
        <taxon>Pseudomonadota</taxon>
        <taxon>Alphaproteobacteria</taxon>
        <taxon>Rhodobacterales</taxon>
        <taxon>Roseobacteraceae</taxon>
        <taxon>Sulfitobacter</taxon>
    </lineage>
</organism>
<proteinExistence type="predicted"/>